<dbReference type="Gene3D" id="1.10.1510.10">
    <property type="entry name" value="Uncharacterised protein YqeY/AIM41 PF09424, N-terminal domain"/>
    <property type="match status" value="1"/>
</dbReference>
<dbReference type="InterPro" id="IPR023168">
    <property type="entry name" value="GatB_Yqey_C_2"/>
</dbReference>
<proteinExistence type="predicted"/>
<dbReference type="AlphaFoldDB" id="A0A931MW86"/>
<dbReference type="PANTHER" id="PTHR28055">
    <property type="entry name" value="ALTERED INHERITANCE OF MITOCHONDRIA PROTEIN 41, MITOCHONDRIAL"/>
    <property type="match status" value="1"/>
</dbReference>
<organism evidence="1 2">
    <name type="scientific">Methylobrevis albus</name>
    <dbReference type="NCBI Taxonomy" id="2793297"/>
    <lineage>
        <taxon>Bacteria</taxon>
        <taxon>Pseudomonadati</taxon>
        <taxon>Pseudomonadota</taxon>
        <taxon>Alphaproteobacteria</taxon>
        <taxon>Hyphomicrobiales</taxon>
        <taxon>Pleomorphomonadaceae</taxon>
        <taxon>Methylobrevis</taxon>
    </lineage>
</organism>
<comment type="caution">
    <text evidence="1">The sequence shown here is derived from an EMBL/GenBank/DDBJ whole genome shotgun (WGS) entry which is preliminary data.</text>
</comment>
<dbReference type="Gene3D" id="1.10.10.410">
    <property type="match status" value="1"/>
</dbReference>
<evidence type="ECO:0000313" key="2">
    <source>
        <dbReference type="Proteomes" id="UP000631694"/>
    </source>
</evidence>
<dbReference type="SUPFAM" id="SSF89095">
    <property type="entry name" value="GatB/YqeY motif"/>
    <property type="match status" value="1"/>
</dbReference>
<evidence type="ECO:0000313" key="1">
    <source>
        <dbReference type="EMBL" id="MBH0236348.1"/>
    </source>
</evidence>
<dbReference type="GO" id="GO:0016884">
    <property type="term" value="F:carbon-nitrogen ligase activity, with glutamine as amido-N-donor"/>
    <property type="evidence" value="ECO:0007669"/>
    <property type="project" value="InterPro"/>
</dbReference>
<accession>A0A931MW86</accession>
<protein>
    <submittedName>
        <fullName evidence="1">GatB/YqeY domain-containing protein</fullName>
    </submittedName>
</protein>
<dbReference type="EMBL" id="JADZLT010000036">
    <property type="protein sequence ID" value="MBH0236348.1"/>
    <property type="molecule type" value="Genomic_DNA"/>
</dbReference>
<dbReference type="InterPro" id="IPR042184">
    <property type="entry name" value="YqeY/Aim41_N"/>
</dbReference>
<dbReference type="Pfam" id="PF09424">
    <property type="entry name" value="YqeY"/>
    <property type="match status" value="1"/>
</dbReference>
<dbReference type="Proteomes" id="UP000631694">
    <property type="component" value="Unassembled WGS sequence"/>
</dbReference>
<dbReference type="InterPro" id="IPR003789">
    <property type="entry name" value="Asn/Gln_tRNA_amidoTrase-B-like"/>
</dbReference>
<dbReference type="PANTHER" id="PTHR28055:SF1">
    <property type="entry name" value="ALTERED INHERITANCE OF MITOCHONDRIA PROTEIN 41, MITOCHONDRIAL"/>
    <property type="match status" value="1"/>
</dbReference>
<dbReference type="InterPro" id="IPR019004">
    <property type="entry name" value="YqeY/Aim41"/>
</dbReference>
<keyword evidence="2" id="KW-1185">Reference proteome</keyword>
<sequence>MRERLGEALKQALKTQDKRRTSTLRLISAAITDRDIAARSNGKERVSDEELLQILVKMIKQRDESARLYEDGGRIDLAEQEREELGIIREFLPRQFSEEEVRSACRVVVDETGAHGLRDVGRCMSALKERYPGKMDFAKASGVVKGLLKEE</sequence>
<dbReference type="RefSeq" id="WP_197309446.1">
    <property type="nucleotide sequence ID" value="NZ_JADZLT010000036.1"/>
</dbReference>
<reference evidence="1" key="1">
    <citation type="submission" date="2020-12" db="EMBL/GenBank/DDBJ databases">
        <title>Methylobrevis albus sp. nov., isolated from fresh water lack sediment.</title>
        <authorList>
            <person name="Zou Q."/>
        </authorList>
    </citation>
    <scope>NUCLEOTIDE SEQUENCE</scope>
    <source>
        <strain evidence="1">L22</strain>
    </source>
</reference>
<name>A0A931MW86_9HYPH</name>
<gene>
    <name evidence="1" type="ORF">I5731_00805</name>
</gene>